<dbReference type="EMBL" id="AVNC01000015">
    <property type="protein sequence ID" value="EQK42296.1"/>
    <property type="molecule type" value="Genomic_DNA"/>
</dbReference>
<organism evidence="1 2">
    <name type="scientific">Paraclostridium bifermentans ATCC 638 = DSM 14991</name>
    <dbReference type="NCBI Taxonomy" id="1233171"/>
    <lineage>
        <taxon>Bacteria</taxon>
        <taxon>Bacillati</taxon>
        <taxon>Bacillota</taxon>
        <taxon>Clostridia</taxon>
        <taxon>Peptostreptococcales</taxon>
        <taxon>Peptostreptococcaceae</taxon>
        <taxon>Paraclostridium</taxon>
    </lineage>
</organism>
<dbReference type="AlphaFoldDB" id="T4VNE2"/>
<dbReference type="Proteomes" id="UP000015688">
    <property type="component" value="Unassembled WGS sequence"/>
</dbReference>
<sequence length="38" mass="4487">MINKEVNNLKLNIFSHQYVYLGDNKFEKIIFICIGDIV</sequence>
<gene>
    <name evidence="1" type="ORF">C672_1238</name>
</gene>
<comment type="caution">
    <text evidence="1">The sequence shown here is derived from an EMBL/GenBank/DDBJ whole genome shotgun (WGS) entry which is preliminary data.</text>
</comment>
<reference evidence="1 2" key="1">
    <citation type="submission" date="2013-06" db="EMBL/GenBank/DDBJ databases">
        <authorList>
            <person name="Walk S."/>
            <person name="Aronoff D."/>
            <person name="Young V.Y."/>
            <person name="Marsh J."/>
            <person name="Harrison L."/>
            <person name="Daugherty S.C."/>
            <person name="Shefchek K.A."/>
            <person name="Hine E.E."/>
            <person name="Tallon L.J."/>
            <person name="Sadzewicz L.K."/>
            <person name="Rasko D.A."/>
        </authorList>
    </citation>
    <scope>NUCLEOTIDE SEQUENCE [LARGE SCALE GENOMIC DNA]</scope>
    <source>
        <strain evidence="1 2">ATCC 638</strain>
    </source>
</reference>
<proteinExistence type="predicted"/>
<name>T4VNE2_PARBF</name>
<dbReference type="PATRIC" id="fig|1233171.3.peg.1133"/>
<evidence type="ECO:0000313" key="1">
    <source>
        <dbReference type="EMBL" id="EQK42296.1"/>
    </source>
</evidence>
<evidence type="ECO:0000313" key="2">
    <source>
        <dbReference type="Proteomes" id="UP000015688"/>
    </source>
</evidence>
<accession>T4VNE2</accession>
<protein>
    <submittedName>
        <fullName evidence="1">Uncharacterized protein</fullName>
    </submittedName>
</protein>